<comment type="caution">
    <text evidence="2">The sequence shown here is derived from an EMBL/GenBank/DDBJ whole genome shotgun (WGS) entry which is preliminary data.</text>
</comment>
<gene>
    <name evidence="2" type="ORF">CLO192961_LOCUS172267</name>
</gene>
<evidence type="ECO:0000256" key="1">
    <source>
        <dbReference type="SAM" id="MobiDB-lite"/>
    </source>
</evidence>
<sequence length="363" mass="41421">MVDRTQWSRSEIFRVRREQVADTNSDRWGSLREDVETSASTRVQDLSTTQCLDAFDVLYAAMKASGQPDPLPTNAQMESFLKLVVGHDKLLLQREMSSESGGQVFFNPQVKTLVGVSKDTQEPVYGHLHFFGNSEMRYSLHVHGKDVHSQNLWSGERLAKISPNDVQFTDKNPTWWMSQLIEEARLNVFKHVCNSNLFIAIQTARWCINVRLMCKEPHVPALKHYHSLAGVEARSFVQLSEFLSDYPYLAIICVEKPRTVFDELHPDSEMLADMMQKLQHKTEEAEPAVPSNGPSFDCGLESIAEEAEEAEEEDSGGWGQYPPKEEEVGYQDGRYDYEDEGFDYADEGFDYEEDGFDPPRAAW</sequence>
<keyword evidence="3" id="KW-1185">Reference proteome</keyword>
<dbReference type="EMBL" id="CABFNS010000737">
    <property type="protein sequence ID" value="VUC25646.1"/>
    <property type="molecule type" value="Genomic_DNA"/>
</dbReference>
<accession>A0ABY6U3U9</accession>
<organism evidence="2 3">
    <name type="scientific">Bionectria ochroleuca</name>
    <name type="common">Gliocladium roseum</name>
    <dbReference type="NCBI Taxonomy" id="29856"/>
    <lineage>
        <taxon>Eukaryota</taxon>
        <taxon>Fungi</taxon>
        <taxon>Dikarya</taxon>
        <taxon>Ascomycota</taxon>
        <taxon>Pezizomycotina</taxon>
        <taxon>Sordariomycetes</taxon>
        <taxon>Hypocreomycetidae</taxon>
        <taxon>Hypocreales</taxon>
        <taxon>Bionectriaceae</taxon>
        <taxon>Clonostachys</taxon>
    </lineage>
</organism>
<protein>
    <recommendedName>
        <fullName evidence="4">HNH nuclease domain-containing protein</fullName>
    </recommendedName>
</protein>
<feature type="region of interest" description="Disordered" evidence="1">
    <location>
        <begin position="280"/>
        <end position="363"/>
    </location>
</feature>
<feature type="compositionally biased region" description="Acidic residues" evidence="1">
    <location>
        <begin position="303"/>
        <end position="315"/>
    </location>
</feature>
<name>A0ABY6U3U9_BIOOC</name>
<evidence type="ECO:0000313" key="3">
    <source>
        <dbReference type="Proteomes" id="UP000766486"/>
    </source>
</evidence>
<evidence type="ECO:0000313" key="2">
    <source>
        <dbReference type="EMBL" id="VUC25646.1"/>
    </source>
</evidence>
<reference evidence="2 3" key="1">
    <citation type="submission" date="2019-06" db="EMBL/GenBank/DDBJ databases">
        <authorList>
            <person name="Broberg M."/>
        </authorList>
    </citation>
    <scope>NUCLEOTIDE SEQUENCE [LARGE SCALE GENOMIC DNA]</scope>
</reference>
<proteinExistence type="predicted"/>
<evidence type="ECO:0008006" key="4">
    <source>
        <dbReference type="Google" id="ProtNLM"/>
    </source>
</evidence>
<feature type="compositionally biased region" description="Acidic residues" evidence="1">
    <location>
        <begin position="337"/>
        <end position="356"/>
    </location>
</feature>
<dbReference type="Proteomes" id="UP000766486">
    <property type="component" value="Unassembled WGS sequence"/>
</dbReference>